<keyword evidence="5 9" id="KW-0269">Exonuclease</keyword>
<evidence type="ECO:0000259" key="6">
    <source>
        <dbReference type="Pfam" id="PF01368"/>
    </source>
</evidence>
<keyword evidence="3" id="KW-0540">Nuclease</keyword>
<dbReference type="SUPFAM" id="SSF64182">
    <property type="entry name" value="DHH phosphoesterases"/>
    <property type="match status" value="1"/>
</dbReference>
<dbReference type="EMBL" id="MEYH01000080">
    <property type="protein sequence ID" value="OGD14595.1"/>
    <property type="molecule type" value="Genomic_DNA"/>
</dbReference>
<feature type="domain" description="RecJ OB" evidence="8">
    <location>
        <begin position="453"/>
        <end position="560"/>
    </location>
</feature>
<gene>
    <name evidence="9" type="ORF">A2V47_04935</name>
</gene>
<evidence type="ECO:0000256" key="1">
    <source>
        <dbReference type="ARBA" id="ARBA00005915"/>
    </source>
</evidence>
<evidence type="ECO:0000256" key="2">
    <source>
        <dbReference type="ARBA" id="ARBA00019841"/>
    </source>
</evidence>
<dbReference type="STRING" id="1797291.A2V47_04935"/>
<reference evidence="9 10" key="1">
    <citation type="journal article" date="2016" name="Nat. Commun.">
        <title>Thousands of microbial genomes shed light on interconnected biogeochemical processes in an aquifer system.</title>
        <authorList>
            <person name="Anantharaman K."/>
            <person name="Brown C.T."/>
            <person name="Hug L.A."/>
            <person name="Sharon I."/>
            <person name="Castelle C.J."/>
            <person name="Probst A.J."/>
            <person name="Thomas B.C."/>
            <person name="Singh A."/>
            <person name="Wilkins M.J."/>
            <person name="Karaoz U."/>
            <person name="Brodie E.L."/>
            <person name="Williams K.H."/>
            <person name="Hubbard S.S."/>
            <person name="Banfield J.F."/>
        </authorList>
    </citation>
    <scope>NUCLEOTIDE SEQUENCE [LARGE SCALE GENOMIC DNA]</scope>
</reference>
<dbReference type="Pfam" id="PF01368">
    <property type="entry name" value="DHH"/>
    <property type="match status" value="1"/>
</dbReference>
<dbReference type="AlphaFoldDB" id="A0A1F5A7Q2"/>
<dbReference type="GO" id="GO:0008409">
    <property type="term" value="F:5'-3' exonuclease activity"/>
    <property type="evidence" value="ECO:0007669"/>
    <property type="project" value="InterPro"/>
</dbReference>
<organism evidence="9 10">
    <name type="scientific">Candidatus Sediminicultor quintus</name>
    <dbReference type="NCBI Taxonomy" id="1797291"/>
    <lineage>
        <taxon>Bacteria</taxon>
        <taxon>Pseudomonadati</taxon>
        <taxon>Atribacterota</taxon>
        <taxon>Candidatus Phoenicimicrobiia</taxon>
        <taxon>Candidatus Pheonicimicrobiales</taxon>
        <taxon>Candidatus Phoenicimicrobiaceae</taxon>
        <taxon>Candidatus Sediminicultor</taxon>
    </lineage>
</organism>
<protein>
    <recommendedName>
        <fullName evidence="2">Single-stranded-DNA-specific exonuclease RecJ</fullName>
    </recommendedName>
</protein>
<dbReference type="InterPro" id="IPR004610">
    <property type="entry name" value="RecJ"/>
</dbReference>
<dbReference type="Proteomes" id="UP000177701">
    <property type="component" value="Unassembled WGS sequence"/>
</dbReference>
<feature type="domain" description="DHHA1" evidence="7">
    <location>
        <begin position="345"/>
        <end position="437"/>
    </location>
</feature>
<evidence type="ECO:0000256" key="4">
    <source>
        <dbReference type="ARBA" id="ARBA00022801"/>
    </source>
</evidence>
<sequence length="565" mass="63664">MEWCISKEDKKLQSELSKELNISPILAQLLINRGTREVLSARRFLKADLKDLRDPYLFQDMDKAVDKILRTINNHERILIYGDYDVDGVTSVALLFSILKEFTSNLYYYIPNRFQEGYGLNEEVIDIVFKNNIKLIITVDCGISSISEVERANNYGIDVIVTDHHQPQKDIPSAIAIINPKCDTSYPFKELAGVGVSFKVAQALYSKLGKNQDDLQNLLDYVALGSIADSVPIIDENRILIKYGLKTLNQTKKEGLKALIMESGVNYGNLGTKEVNFVLAPRINAAGRLDDSKLALELLLTDSEYKAAYLSRKLSEINKHRQEIGDNILREAREFASIQVKEEDNKVLVLASENWNQGVIGIIASRLVDEFNRPAIIISKKDGIAKGSGRSIKGFHLYNVLESCQDILINFGGHELAAGITIESNKIPEFKSRINEISQDFIKEDDLSPELKIDAQILLSNINFGLVKDINTLEPFGTGNPQPVFCSYKNIISDWRMVGEKREHLKIKIKEEHRTLEGIGFKLSKIGNQIFPGNKVVDLAFNIELNSWNGTENVQLNIKDIKTIF</sequence>
<evidence type="ECO:0000313" key="10">
    <source>
        <dbReference type="Proteomes" id="UP000177701"/>
    </source>
</evidence>
<comment type="caution">
    <text evidence="9">The sequence shown here is derived from an EMBL/GenBank/DDBJ whole genome shotgun (WGS) entry which is preliminary data.</text>
</comment>
<dbReference type="InterPro" id="IPR003156">
    <property type="entry name" value="DHHA1_dom"/>
</dbReference>
<evidence type="ECO:0000313" key="9">
    <source>
        <dbReference type="EMBL" id="OGD14595.1"/>
    </source>
</evidence>
<accession>A0A1F5A7Q2</accession>
<proteinExistence type="inferred from homology"/>
<dbReference type="Gene3D" id="3.90.1640.30">
    <property type="match status" value="1"/>
</dbReference>
<dbReference type="InterPro" id="IPR051673">
    <property type="entry name" value="SSDNA_exonuclease_RecJ"/>
</dbReference>
<dbReference type="Gene3D" id="3.10.310.30">
    <property type="match status" value="1"/>
</dbReference>
<dbReference type="GO" id="GO:0006310">
    <property type="term" value="P:DNA recombination"/>
    <property type="evidence" value="ECO:0007669"/>
    <property type="project" value="InterPro"/>
</dbReference>
<dbReference type="PANTHER" id="PTHR30255">
    <property type="entry name" value="SINGLE-STRANDED-DNA-SPECIFIC EXONUCLEASE RECJ"/>
    <property type="match status" value="1"/>
</dbReference>
<name>A0A1F5A7Q2_9BACT</name>
<comment type="similarity">
    <text evidence="1">Belongs to the RecJ family.</text>
</comment>
<dbReference type="NCBIfam" id="TIGR00644">
    <property type="entry name" value="recJ"/>
    <property type="match status" value="1"/>
</dbReference>
<evidence type="ECO:0000256" key="3">
    <source>
        <dbReference type="ARBA" id="ARBA00022722"/>
    </source>
</evidence>
<feature type="domain" description="DDH" evidence="6">
    <location>
        <begin position="77"/>
        <end position="225"/>
    </location>
</feature>
<dbReference type="InterPro" id="IPR038763">
    <property type="entry name" value="DHH_sf"/>
</dbReference>
<dbReference type="InterPro" id="IPR041122">
    <property type="entry name" value="RecJ_OB"/>
</dbReference>
<evidence type="ECO:0000259" key="7">
    <source>
        <dbReference type="Pfam" id="PF02272"/>
    </source>
</evidence>
<dbReference type="GO" id="GO:0003676">
    <property type="term" value="F:nucleic acid binding"/>
    <property type="evidence" value="ECO:0007669"/>
    <property type="project" value="InterPro"/>
</dbReference>
<keyword evidence="4" id="KW-0378">Hydrolase</keyword>
<evidence type="ECO:0000256" key="5">
    <source>
        <dbReference type="ARBA" id="ARBA00022839"/>
    </source>
</evidence>
<dbReference type="Pfam" id="PF02272">
    <property type="entry name" value="DHHA1"/>
    <property type="match status" value="1"/>
</dbReference>
<dbReference type="Pfam" id="PF17768">
    <property type="entry name" value="RecJ_OB"/>
    <property type="match status" value="1"/>
</dbReference>
<dbReference type="PANTHER" id="PTHR30255:SF2">
    <property type="entry name" value="SINGLE-STRANDED-DNA-SPECIFIC EXONUCLEASE RECJ"/>
    <property type="match status" value="1"/>
</dbReference>
<dbReference type="InterPro" id="IPR001667">
    <property type="entry name" value="DDH_dom"/>
</dbReference>
<dbReference type="GO" id="GO:0006281">
    <property type="term" value="P:DNA repair"/>
    <property type="evidence" value="ECO:0007669"/>
    <property type="project" value="InterPro"/>
</dbReference>
<evidence type="ECO:0000259" key="8">
    <source>
        <dbReference type="Pfam" id="PF17768"/>
    </source>
</evidence>